<evidence type="ECO:0000313" key="2">
    <source>
        <dbReference type="EMBL" id="OEE35530.1"/>
    </source>
</evidence>
<accession>A0A1E5BGM2</accession>
<evidence type="ECO:0008006" key="4">
    <source>
        <dbReference type="Google" id="ProtNLM"/>
    </source>
</evidence>
<feature type="transmembrane region" description="Helical" evidence="1">
    <location>
        <begin position="16"/>
        <end position="44"/>
    </location>
</feature>
<reference evidence="2 3" key="1">
    <citation type="journal article" date="2012" name="Science">
        <title>Ecological populations of bacteria act as socially cohesive units of antibiotic production and resistance.</title>
        <authorList>
            <person name="Cordero O.X."/>
            <person name="Wildschutte H."/>
            <person name="Kirkup B."/>
            <person name="Proehl S."/>
            <person name="Ngo L."/>
            <person name="Hussain F."/>
            <person name="Le Roux F."/>
            <person name="Mincer T."/>
            <person name="Polz M.F."/>
        </authorList>
    </citation>
    <scope>NUCLEOTIDE SEQUENCE [LARGE SCALE GENOMIC DNA]</scope>
    <source>
        <strain evidence="2 3">ZF-129</strain>
    </source>
</reference>
<keyword evidence="1" id="KW-0812">Transmembrane</keyword>
<dbReference type="AlphaFoldDB" id="A0A1E5BGM2"/>
<evidence type="ECO:0000256" key="1">
    <source>
        <dbReference type="SAM" id="Phobius"/>
    </source>
</evidence>
<comment type="caution">
    <text evidence="2">The sequence shown here is derived from an EMBL/GenBank/DDBJ whole genome shotgun (WGS) entry which is preliminary data.</text>
</comment>
<sequence length="215" mass="23838">MFYTFESALYFVLKCLFVLIVIAALFTNPLAGLFLIIASIIFYYKLSYHTHKYNFFKNNAMKSTNSSLPSTVNRIASTSTDGSEYKIVISGSKKIEGMLTKKGATGKGLHEKVSSIESYTPASLVKDIRSVATIRNKLVHEEDFSLSDTELIRFKTDIEYICGEIDSINDKESYHFQVLSCCSCQNTGVPLIVSKSTAPLKAICENCGTTIKSLS</sequence>
<gene>
    <name evidence="2" type="ORF">A1QO_19945</name>
</gene>
<evidence type="ECO:0000313" key="3">
    <source>
        <dbReference type="Proteomes" id="UP000094741"/>
    </source>
</evidence>
<dbReference type="OrthoDB" id="7041895at2"/>
<dbReference type="EMBL" id="AJYQ02000074">
    <property type="protein sequence ID" value="OEE35530.1"/>
    <property type="molecule type" value="Genomic_DNA"/>
</dbReference>
<name>A0A1E5BGM2_9VIBR</name>
<organism evidence="2 3">
    <name type="scientific">Vibrio genomosp. F10 str. ZF-129</name>
    <dbReference type="NCBI Taxonomy" id="1187848"/>
    <lineage>
        <taxon>Bacteria</taxon>
        <taxon>Pseudomonadati</taxon>
        <taxon>Pseudomonadota</taxon>
        <taxon>Gammaproteobacteria</taxon>
        <taxon>Vibrionales</taxon>
        <taxon>Vibrionaceae</taxon>
        <taxon>Vibrio</taxon>
    </lineage>
</organism>
<dbReference type="Proteomes" id="UP000094741">
    <property type="component" value="Unassembled WGS sequence"/>
</dbReference>
<keyword evidence="1" id="KW-0472">Membrane</keyword>
<protein>
    <recommendedName>
        <fullName evidence="4">DUF4145 domain-containing protein</fullName>
    </recommendedName>
</protein>
<proteinExistence type="predicted"/>
<keyword evidence="1" id="KW-1133">Transmembrane helix</keyword>